<comment type="caution">
    <text evidence="2">The sequence shown here is derived from an EMBL/GenBank/DDBJ whole genome shotgun (WGS) entry which is preliminary data.</text>
</comment>
<gene>
    <name evidence="2" type="ORF">I3517_02230</name>
</gene>
<dbReference type="AlphaFoldDB" id="A0A8I0ZRG1"/>
<evidence type="ECO:0000313" key="3">
    <source>
        <dbReference type="Proteomes" id="UP000627573"/>
    </source>
</evidence>
<organism evidence="2 3">
    <name type="scientific">Rhodococcus erythropolis</name>
    <name type="common">Arthrobacter picolinophilus</name>
    <dbReference type="NCBI Taxonomy" id="1833"/>
    <lineage>
        <taxon>Bacteria</taxon>
        <taxon>Bacillati</taxon>
        <taxon>Actinomycetota</taxon>
        <taxon>Actinomycetes</taxon>
        <taxon>Mycobacteriales</taxon>
        <taxon>Nocardiaceae</taxon>
        <taxon>Rhodococcus</taxon>
        <taxon>Rhodococcus erythropolis group</taxon>
    </lineage>
</organism>
<dbReference type="EMBL" id="JAECSB010000014">
    <property type="protein sequence ID" value="MBH5141433.1"/>
    <property type="molecule type" value="Genomic_DNA"/>
</dbReference>
<dbReference type="RefSeq" id="WP_197940470.1">
    <property type="nucleotide sequence ID" value="NZ_JAECSB010000014.1"/>
</dbReference>
<name>A0A8I0ZRG1_RHOER</name>
<evidence type="ECO:0000313" key="2">
    <source>
        <dbReference type="EMBL" id="MBH5141433.1"/>
    </source>
</evidence>
<keyword evidence="3" id="KW-1185">Reference proteome</keyword>
<proteinExistence type="predicted"/>
<feature type="region of interest" description="Disordered" evidence="1">
    <location>
        <begin position="90"/>
        <end position="112"/>
    </location>
</feature>
<dbReference type="Proteomes" id="UP000627573">
    <property type="component" value="Unassembled WGS sequence"/>
</dbReference>
<reference evidence="2 3" key="1">
    <citation type="submission" date="2020-12" db="EMBL/GenBank/DDBJ databases">
        <title>Draft genome sequence of furan degrading bacterial strain FUR100.</title>
        <authorList>
            <person name="Woiski C."/>
        </authorList>
    </citation>
    <scope>NUCLEOTIDE SEQUENCE [LARGE SCALE GENOMIC DNA]</scope>
    <source>
        <strain evidence="2 3">FUR100</strain>
    </source>
</reference>
<accession>A0A8I0ZRG1</accession>
<sequence length="112" mass="13009">MEPVDRVLESFDPIPDWADPKNPPCIKRLSDPPIVTCMTPEEVAVFNCTVSHSRDEQELERLRWIIEKARFYNRFDVLRDYRFEEPSPYPVDCSPNVAETEPDVIDDGGTPR</sequence>
<evidence type="ECO:0000256" key="1">
    <source>
        <dbReference type="SAM" id="MobiDB-lite"/>
    </source>
</evidence>
<protein>
    <submittedName>
        <fullName evidence="2">Uncharacterized protein</fullName>
    </submittedName>
</protein>